<dbReference type="AlphaFoldDB" id="A0A0C9U684"/>
<proteinExistence type="predicted"/>
<dbReference type="HOGENOM" id="CLU_3088815_0_0_1"/>
<protein>
    <submittedName>
        <fullName evidence="1">Uncharacterized protein</fullName>
    </submittedName>
</protein>
<sequence length="52" mass="5706">MDNSGMLRDVASGQISPFALPNDGLAWFNRPRPSLCWVLCIPTQQLTTLGLC</sequence>
<dbReference type="Proteomes" id="UP000054279">
    <property type="component" value="Unassembled WGS sequence"/>
</dbReference>
<evidence type="ECO:0000313" key="1">
    <source>
        <dbReference type="EMBL" id="KIJ24637.1"/>
    </source>
</evidence>
<dbReference type="EMBL" id="KN837470">
    <property type="protein sequence ID" value="KIJ24637.1"/>
    <property type="molecule type" value="Genomic_DNA"/>
</dbReference>
<gene>
    <name evidence="1" type="ORF">M422DRAFT_39076</name>
</gene>
<accession>A0A0C9U684</accession>
<evidence type="ECO:0000313" key="2">
    <source>
        <dbReference type="Proteomes" id="UP000054279"/>
    </source>
</evidence>
<keyword evidence="2" id="KW-1185">Reference proteome</keyword>
<name>A0A0C9U684_SPHS4</name>
<organism evidence="1 2">
    <name type="scientific">Sphaerobolus stellatus (strain SS14)</name>
    <dbReference type="NCBI Taxonomy" id="990650"/>
    <lineage>
        <taxon>Eukaryota</taxon>
        <taxon>Fungi</taxon>
        <taxon>Dikarya</taxon>
        <taxon>Basidiomycota</taxon>
        <taxon>Agaricomycotina</taxon>
        <taxon>Agaricomycetes</taxon>
        <taxon>Phallomycetidae</taxon>
        <taxon>Geastrales</taxon>
        <taxon>Sphaerobolaceae</taxon>
        <taxon>Sphaerobolus</taxon>
    </lineage>
</organism>
<reference evidence="1 2" key="1">
    <citation type="submission" date="2014-06" db="EMBL/GenBank/DDBJ databases">
        <title>Evolutionary Origins and Diversification of the Mycorrhizal Mutualists.</title>
        <authorList>
            <consortium name="DOE Joint Genome Institute"/>
            <consortium name="Mycorrhizal Genomics Consortium"/>
            <person name="Kohler A."/>
            <person name="Kuo A."/>
            <person name="Nagy L.G."/>
            <person name="Floudas D."/>
            <person name="Copeland A."/>
            <person name="Barry K.W."/>
            <person name="Cichocki N."/>
            <person name="Veneault-Fourrey C."/>
            <person name="LaButti K."/>
            <person name="Lindquist E.A."/>
            <person name="Lipzen A."/>
            <person name="Lundell T."/>
            <person name="Morin E."/>
            <person name="Murat C."/>
            <person name="Riley R."/>
            <person name="Ohm R."/>
            <person name="Sun H."/>
            <person name="Tunlid A."/>
            <person name="Henrissat B."/>
            <person name="Grigoriev I.V."/>
            <person name="Hibbett D.S."/>
            <person name="Martin F."/>
        </authorList>
    </citation>
    <scope>NUCLEOTIDE SEQUENCE [LARGE SCALE GENOMIC DNA]</scope>
    <source>
        <strain evidence="1 2">SS14</strain>
    </source>
</reference>